<dbReference type="AlphaFoldDB" id="A0A9J6B330"/>
<feature type="region of interest" description="Disordered" evidence="1">
    <location>
        <begin position="91"/>
        <end position="114"/>
    </location>
</feature>
<sequence length="114" mass="12833">MVIQFTISYICQGPNIPCASSIVNIQLKSTILRLTLLRLQANLSRELITEKILLYNLSLIDTSHTQKQLLSPIPVQHKLLGKKDIASNQPLQLTAQTTPKKQQSKLKQITTKED</sequence>
<dbReference type="Proteomes" id="UP000824120">
    <property type="component" value="Chromosome 1"/>
</dbReference>
<evidence type="ECO:0000313" key="2">
    <source>
        <dbReference type="EMBL" id="KAG5630807.1"/>
    </source>
</evidence>
<protein>
    <submittedName>
        <fullName evidence="2">Uncharacterized protein</fullName>
    </submittedName>
</protein>
<reference evidence="2 3" key="1">
    <citation type="submission" date="2020-09" db="EMBL/GenBank/DDBJ databases">
        <title>De no assembly of potato wild relative species, Solanum commersonii.</title>
        <authorList>
            <person name="Cho K."/>
        </authorList>
    </citation>
    <scope>NUCLEOTIDE SEQUENCE [LARGE SCALE GENOMIC DNA]</scope>
    <source>
        <strain evidence="2">LZ3.2</strain>
        <tissue evidence="2">Leaf</tissue>
    </source>
</reference>
<comment type="caution">
    <text evidence="2">The sequence shown here is derived from an EMBL/GenBank/DDBJ whole genome shotgun (WGS) entry which is preliminary data.</text>
</comment>
<proteinExistence type="predicted"/>
<organism evidence="2 3">
    <name type="scientific">Solanum commersonii</name>
    <name type="common">Commerson's wild potato</name>
    <name type="synonym">Commerson's nightshade</name>
    <dbReference type="NCBI Taxonomy" id="4109"/>
    <lineage>
        <taxon>Eukaryota</taxon>
        <taxon>Viridiplantae</taxon>
        <taxon>Streptophyta</taxon>
        <taxon>Embryophyta</taxon>
        <taxon>Tracheophyta</taxon>
        <taxon>Spermatophyta</taxon>
        <taxon>Magnoliopsida</taxon>
        <taxon>eudicotyledons</taxon>
        <taxon>Gunneridae</taxon>
        <taxon>Pentapetalae</taxon>
        <taxon>asterids</taxon>
        <taxon>lamiids</taxon>
        <taxon>Solanales</taxon>
        <taxon>Solanaceae</taxon>
        <taxon>Solanoideae</taxon>
        <taxon>Solaneae</taxon>
        <taxon>Solanum</taxon>
    </lineage>
</organism>
<evidence type="ECO:0000256" key="1">
    <source>
        <dbReference type="SAM" id="MobiDB-lite"/>
    </source>
</evidence>
<keyword evidence="3" id="KW-1185">Reference proteome</keyword>
<gene>
    <name evidence="2" type="ORF">H5410_002524</name>
</gene>
<evidence type="ECO:0000313" key="3">
    <source>
        <dbReference type="Proteomes" id="UP000824120"/>
    </source>
</evidence>
<dbReference type="EMBL" id="JACXVP010000001">
    <property type="protein sequence ID" value="KAG5630807.1"/>
    <property type="molecule type" value="Genomic_DNA"/>
</dbReference>
<accession>A0A9J6B330</accession>
<name>A0A9J6B330_SOLCO</name>